<dbReference type="Proteomes" id="UP001597199">
    <property type="component" value="Unassembled WGS sequence"/>
</dbReference>
<proteinExistence type="predicted"/>
<evidence type="ECO:0000256" key="1">
    <source>
        <dbReference type="SAM" id="Phobius"/>
    </source>
</evidence>
<dbReference type="Gene3D" id="3.10.450.40">
    <property type="match status" value="2"/>
</dbReference>
<dbReference type="InterPro" id="IPR046350">
    <property type="entry name" value="Cystatin_sf"/>
</dbReference>
<dbReference type="RefSeq" id="WP_204118922.1">
    <property type="nucleotide sequence ID" value="NZ_BOLV01000009.1"/>
</dbReference>
<dbReference type="Pfam" id="PF17881">
    <property type="entry name" value="TseB"/>
    <property type="match status" value="1"/>
</dbReference>
<keyword evidence="1" id="KW-0812">Transmembrane</keyword>
<keyword evidence="4" id="KW-1185">Reference proteome</keyword>
<dbReference type="InterPro" id="IPR041401">
    <property type="entry name" value="TseB-like_dom"/>
</dbReference>
<keyword evidence="1" id="KW-0472">Membrane</keyword>
<dbReference type="SUPFAM" id="SSF54403">
    <property type="entry name" value="Cystatin/monellin"/>
    <property type="match status" value="2"/>
</dbReference>
<evidence type="ECO:0000313" key="4">
    <source>
        <dbReference type="Proteomes" id="UP001597199"/>
    </source>
</evidence>
<evidence type="ECO:0000259" key="2">
    <source>
        <dbReference type="Pfam" id="PF17881"/>
    </source>
</evidence>
<comment type="caution">
    <text evidence="3">The sequence shown here is derived from an EMBL/GenBank/DDBJ whole genome shotgun (WGS) entry which is preliminary data.</text>
</comment>
<evidence type="ECO:0000313" key="3">
    <source>
        <dbReference type="EMBL" id="MFD1399973.1"/>
    </source>
</evidence>
<name>A0ABW4BJ71_9LACO</name>
<protein>
    <submittedName>
        <fullName evidence="3">DUF5590 domain-containing protein</fullName>
    </submittedName>
</protein>
<sequence>MRSERSAFRKIIGPALALAILAIIIGVWVRALSPLHQVRSQAIRIAKQSGGIKTVSAFYWNKQDESYLTVAGTTAKQQRRFVVIRQKTGKVRVVAQKDGISKNTAVDQAKSTYHPKKILAVGMRYRAKKFVWDIGYETNSGKLGYVTYDFETGEQVASIRNL</sequence>
<accession>A0ABW4BJ71</accession>
<feature type="domain" description="Cell wall elongation regulator TseB-like" evidence="2">
    <location>
        <begin position="41"/>
        <end position="84"/>
    </location>
</feature>
<dbReference type="EMBL" id="JBHTOA010000046">
    <property type="protein sequence ID" value="MFD1399973.1"/>
    <property type="molecule type" value="Genomic_DNA"/>
</dbReference>
<feature type="transmembrane region" description="Helical" evidence="1">
    <location>
        <begin position="12"/>
        <end position="31"/>
    </location>
</feature>
<gene>
    <name evidence="3" type="ORF">ACFQ41_11695</name>
</gene>
<organism evidence="3 4">
    <name type="scientific">Lacticaseibacillus suilingensis</name>
    <dbReference type="NCBI Taxonomy" id="2799577"/>
    <lineage>
        <taxon>Bacteria</taxon>
        <taxon>Bacillati</taxon>
        <taxon>Bacillota</taxon>
        <taxon>Bacilli</taxon>
        <taxon>Lactobacillales</taxon>
        <taxon>Lactobacillaceae</taxon>
        <taxon>Lacticaseibacillus</taxon>
    </lineage>
</organism>
<keyword evidence="1" id="KW-1133">Transmembrane helix</keyword>
<reference evidence="4" key="1">
    <citation type="journal article" date="2019" name="Int. J. Syst. Evol. Microbiol.">
        <title>The Global Catalogue of Microorganisms (GCM) 10K type strain sequencing project: providing services to taxonomists for standard genome sequencing and annotation.</title>
        <authorList>
            <consortium name="The Broad Institute Genomics Platform"/>
            <consortium name="The Broad Institute Genome Sequencing Center for Infectious Disease"/>
            <person name="Wu L."/>
            <person name="Ma J."/>
        </authorList>
    </citation>
    <scope>NUCLEOTIDE SEQUENCE [LARGE SCALE GENOMIC DNA]</scope>
    <source>
        <strain evidence="4">CCM 9110</strain>
    </source>
</reference>